<sequence length="188" mass="20984">ASDTAAAAMAQYRTMTVPQPTEQTFMHQTGDASPGNTGARGNGYGDYEVPKGNGEAAQDEGPTGMSSKPAVGTQEWHKIRKDNHKEVERRRRETINEGINELAQIVPGCEKNKGSILQRAVQFIRQLKENETRHIEKWTLEKMLTEQAIGELSASCEKLKSECQRAWDECEHWKKLAQEAGVTIKTDD</sequence>
<feature type="region of interest" description="Disordered" evidence="3">
    <location>
        <begin position="1"/>
        <end position="20"/>
    </location>
</feature>
<evidence type="ECO:0000256" key="1">
    <source>
        <dbReference type="ARBA" id="ARBA00023125"/>
    </source>
</evidence>
<accession>A0A6A7C1T3</accession>
<evidence type="ECO:0000313" key="6">
    <source>
        <dbReference type="Proteomes" id="UP000799421"/>
    </source>
</evidence>
<dbReference type="GO" id="GO:0003677">
    <property type="term" value="F:DNA binding"/>
    <property type="evidence" value="ECO:0007669"/>
    <property type="project" value="UniProtKB-KW"/>
</dbReference>
<dbReference type="Proteomes" id="UP000799421">
    <property type="component" value="Unassembled WGS sequence"/>
</dbReference>
<keyword evidence="1" id="KW-0238">DNA-binding</keyword>
<feature type="domain" description="BHLH" evidence="4">
    <location>
        <begin position="79"/>
        <end position="127"/>
    </location>
</feature>
<evidence type="ECO:0000256" key="3">
    <source>
        <dbReference type="SAM" id="MobiDB-lite"/>
    </source>
</evidence>
<keyword evidence="6" id="KW-1185">Reference proteome</keyword>
<proteinExistence type="predicted"/>
<dbReference type="Pfam" id="PF00010">
    <property type="entry name" value="HLH"/>
    <property type="match status" value="1"/>
</dbReference>
<feature type="non-terminal residue" evidence="5">
    <location>
        <position position="188"/>
    </location>
</feature>
<dbReference type="GO" id="GO:0003700">
    <property type="term" value="F:DNA-binding transcription factor activity"/>
    <property type="evidence" value="ECO:0007669"/>
    <property type="project" value="InterPro"/>
</dbReference>
<reference evidence="5" key="1">
    <citation type="journal article" date="2020" name="Stud. Mycol.">
        <title>101 Dothideomycetes genomes: a test case for predicting lifestyles and emergence of pathogens.</title>
        <authorList>
            <person name="Haridas S."/>
            <person name="Albert R."/>
            <person name="Binder M."/>
            <person name="Bloem J."/>
            <person name="Labutti K."/>
            <person name="Salamov A."/>
            <person name="Andreopoulos B."/>
            <person name="Baker S."/>
            <person name="Barry K."/>
            <person name="Bills G."/>
            <person name="Bluhm B."/>
            <person name="Cannon C."/>
            <person name="Castanera R."/>
            <person name="Culley D."/>
            <person name="Daum C."/>
            <person name="Ezra D."/>
            <person name="Gonzalez J."/>
            <person name="Henrissat B."/>
            <person name="Kuo A."/>
            <person name="Liang C."/>
            <person name="Lipzen A."/>
            <person name="Lutzoni F."/>
            <person name="Magnuson J."/>
            <person name="Mondo S."/>
            <person name="Nolan M."/>
            <person name="Ohm R."/>
            <person name="Pangilinan J."/>
            <person name="Park H.-J."/>
            <person name="Ramirez L."/>
            <person name="Alfaro M."/>
            <person name="Sun H."/>
            <person name="Tritt A."/>
            <person name="Yoshinaga Y."/>
            <person name="Zwiers L.-H."/>
            <person name="Turgeon B."/>
            <person name="Goodwin S."/>
            <person name="Spatafora J."/>
            <person name="Crous P."/>
            <person name="Grigoriev I."/>
        </authorList>
    </citation>
    <scope>NUCLEOTIDE SEQUENCE</scope>
    <source>
        <strain evidence="5">CBS 480.64</strain>
    </source>
</reference>
<keyword evidence="2" id="KW-0539">Nucleus</keyword>
<dbReference type="OrthoDB" id="71302at2759"/>
<dbReference type="InterPro" id="IPR036638">
    <property type="entry name" value="HLH_DNA-bd_sf"/>
</dbReference>
<feature type="compositionally biased region" description="Polar residues" evidence="3">
    <location>
        <begin position="25"/>
        <end position="36"/>
    </location>
</feature>
<gene>
    <name evidence="5" type="ORF">K470DRAFT_193865</name>
</gene>
<dbReference type="InterPro" id="IPR047206">
    <property type="entry name" value="bHLHzip_scCBP1-like"/>
</dbReference>
<feature type="non-terminal residue" evidence="5">
    <location>
        <position position="1"/>
    </location>
</feature>
<dbReference type="PROSITE" id="PS50888">
    <property type="entry name" value="BHLH"/>
    <property type="match status" value="1"/>
</dbReference>
<dbReference type="EMBL" id="MU005974">
    <property type="protein sequence ID" value="KAF2861197.1"/>
    <property type="molecule type" value="Genomic_DNA"/>
</dbReference>
<dbReference type="AlphaFoldDB" id="A0A6A7C1T3"/>
<dbReference type="GO" id="GO:0046983">
    <property type="term" value="F:protein dimerization activity"/>
    <property type="evidence" value="ECO:0007669"/>
    <property type="project" value="InterPro"/>
</dbReference>
<dbReference type="Gene3D" id="4.10.280.10">
    <property type="entry name" value="Helix-loop-helix DNA-binding domain"/>
    <property type="match status" value="1"/>
</dbReference>
<evidence type="ECO:0000313" key="5">
    <source>
        <dbReference type="EMBL" id="KAF2861197.1"/>
    </source>
</evidence>
<protein>
    <recommendedName>
        <fullName evidence="4">BHLH domain-containing protein</fullName>
    </recommendedName>
</protein>
<dbReference type="CDD" id="cd11398">
    <property type="entry name" value="bHLHzip_scCBP1"/>
    <property type="match status" value="1"/>
</dbReference>
<dbReference type="PANTHER" id="PTHR47787">
    <property type="entry name" value="CENTROMERE-BINDING PROTEIN 1"/>
    <property type="match status" value="1"/>
</dbReference>
<evidence type="ECO:0000259" key="4">
    <source>
        <dbReference type="PROSITE" id="PS50888"/>
    </source>
</evidence>
<feature type="region of interest" description="Disordered" evidence="3">
    <location>
        <begin position="25"/>
        <end position="75"/>
    </location>
</feature>
<dbReference type="InterPro" id="IPR011598">
    <property type="entry name" value="bHLH_dom"/>
</dbReference>
<dbReference type="GO" id="GO:0005634">
    <property type="term" value="C:nucleus"/>
    <property type="evidence" value="ECO:0007669"/>
    <property type="project" value="TreeGrafter"/>
</dbReference>
<evidence type="ECO:0000256" key="2">
    <source>
        <dbReference type="ARBA" id="ARBA00023242"/>
    </source>
</evidence>
<dbReference type="PANTHER" id="PTHR47787:SF1">
    <property type="entry name" value="CENTROMERE-BINDING PROTEIN 1"/>
    <property type="match status" value="1"/>
</dbReference>
<dbReference type="SMART" id="SM00353">
    <property type="entry name" value="HLH"/>
    <property type="match status" value="1"/>
</dbReference>
<name>A0A6A7C1T3_9PEZI</name>
<organism evidence="5 6">
    <name type="scientific">Piedraia hortae CBS 480.64</name>
    <dbReference type="NCBI Taxonomy" id="1314780"/>
    <lineage>
        <taxon>Eukaryota</taxon>
        <taxon>Fungi</taxon>
        <taxon>Dikarya</taxon>
        <taxon>Ascomycota</taxon>
        <taxon>Pezizomycotina</taxon>
        <taxon>Dothideomycetes</taxon>
        <taxon>Dothideomycetidae</taxon>
        <taxon>Capnodiales</taxon>
        <taxon>Piedraiaceae</taxon>
        <taxon>Piedraia</taxon>
    </lineage>
</organism>
<dbReference type="SUPFAM" id="SSF47459">
    <property type="entry name" value="HLH, helix-loop-helix DNA-binding domain"/>
    <property type="match status" value="1"/>
</dbReference>